<dbReference type="InterPro" id="IPR025558">
    <property type="entry name" value="DUF4283"/>
</dbReference>
<dbReference type="Pfam" id="PF14111">
    <property type="entry name" value="DUF4283"/>
    <property type="match status" value="1"/>
</dbReference>
<feature type="compositionally biased region" description="Polar residues" evidence="1">
    <location>
        <begin position="207"/>
        <end position="219"/>
    </location>
</feature>
<feature type="region of interest" description="Disordered" evidence="1">
    <location>
        <begin position="827"/>
        <end position="846"/>
    </location>
</feature>
<feature type="region of interest" description="Disordered" evidence="1">
    <location>
        <begin position="181"/>
        <end position="200"/>
    </location>
</feature>
<dbReference type="Proteomes" id="UP000826656">
    <property type="component" value="Unassembled WGS sequence"/>
</dbReference>
<dbReference type="InterPro" id="IPR044730">
    <property type="entry name" value="RNase_H-like_dom_plant"/>
</dbReference>
<dbReference type="PROSITE" id="PS50878">
    <property type="entry name" value="RT_POL"/>
    <property type="match status" value="1"/>
</dbReference>
<dbReference type="PANTHER" id="PTHR46890">
    <property type="entry name" value="NON-LTR RETROLELEMENT REVERSE TRANSCRIPTASE-LIKE PROTEIN-RELATED"/>
    <property type="match status" value="1"/>
</dbReference>
<dbReference type="PANTHER" id="PTHR46890:SF28">
    <property type="entry name" value="REVERSE TRANSCRIPTASE DOMAIN-CONTAINING PROTEIN"/>
    <property type="match status" value="1"/>
</dbReference>
<evidence type="ECO:0000256" key="1">
    <source>
        <dbReference type="SAM" id="MobiDB-lite"/>
    </source>
</evidence>
<feature type="domain" description="Reverse transcriptase" evidence="2">
    <location>
        <begin position="1519"/>
        <end position="1799"/>
    </location>
</feature>
<sequence length="2736" mass="311700">MAIEPPGMQLRPPDQSHSTHNSNMNKPHTGASPESSDNSSKLRRIEAIHVAISEQELDWARKIISLENSGMIQVKTPGNLESTSNDLSSVQKSKISTDPIERSAKATLEGIAWESSDVRLHIRPSSKGLNAISTTGESSSDQGVHVTENSNHFNEEITDERFYGEVAGAPVITKDQRIHQTTLNDEDNHPQVTNVNTKQHLNMNVSSTWQGKGTTNLSGQKEKNPSKPNDIDDAHDNLELEEDSNTAKDQVQDQAQNSSSDQQHKEGQCRQQGDQHTIREVIIISPESQKEAMQAGKVSKTSDSAVKEFQSAGELHKLGKVQAGKSSNSQLNAIATDKVSTQLHHNATEHMSSAQKNVTQTQGQGNETSSKQGYREPVDTQHNYGKDVGNHFPQISNNFVRHNSHIVQNKQLVQDHPFPKEPNKHNEQHQLIKNAVQEPAPYTVIQTYAARLRYNQAKHTTPVLFEKPKVTTKQGKMAVIFKEEDFMTNWATDCRFTLIGKFSNAMPKMELIRKSFIIQTQLSGGVKIAHYNSRHVYIDLDNELDYITVWTKQKMTIEGQLMRIQTWTPTFKPEEETPFVPVWVSLPGLPWHCYKKEIITALLSPIGKVLYLDNASAQKTRGSLARVRIQIDLTKEKQQHIWFGYDEEDLTRGKWQAIEYDNIPDYCNYCKHQGHMIQACTIKQRDEDYQKRKEMEANKKSKPKGEQEKQDNNTSPTIREGKQTDIQANKNAQVQQEKEDHELDDQWQIQKRKQHNNQDQGNTKTVWRPRSPQNKENRNKGQQQAARTGKDEEDTNNQPEEQEDQAKYESSKDSPSTNQHNTKHFHKNQAAVSHHSKTTGIDLSLPTPHDPNILHVEHAVHVVEVSGGMVGGIHEKPTNLQDGVTKGRELTHVLHEGEYTDQIRDYRAPATPQNRKSQTQNQHAEDHHIQSTGKENQDAEISPQGHLQADTTGKHITDIPQEKEGINFQTPQQSKVPGEPPDKPPNNKSQARLSKKRRDAIKKRQQKESDPVKEQQRQKEAEEEFDEYGVNNSEDEYDQDTQSIDVDEDEEEEISNQLIKAFGSTFHTEYQEEVQEVTGKQDSSQINSYRIQLNMDKAHSNPNAKIWLFWARELECNVLDTDEQHTTCELKHSDYPEKFIISYVYAKCKDQLRRPSWDNLMQVSETNLPWCTIGDFNVITSTQEKQGGREYNMNKSFEFISVIEACGLIDIGYNGQPFTWCNQRAEEARIWKRLDRAMVNDKWLESMPQTTITHLPSVGSDHCPLLLEMTTRQDQVTRYFKFLNCWTENPNFYATVKECWEKEVSGNPMWSLHTKMRRLTNTLSNWSRVKYGDIFAKAKEYEEQVRGAEETLITVNTEENRSKLHNINAQYIRYLKLEQSILKQKTQLHWFKEGDANTKYLHALMRGRRRRLFIHKICTDEGDWIQGDDNIAKEACQYFQNIFTGHTARISEDVLQCIPRMVTQDQNQALDSMPTLDELKQVVMSMNPHSAPGPDGIGGKFYQSCWDIIKEDLLAAVQSFFTGHIMPKFMTHACLVLLPKVDHPNKLNEFRPISLSNFSNKIISKILSTRLASMLPSLISENQSGFVRGRNIAENIMLAQEIIHGIKKPKEGDNVVIKLDMAKAYDRVSWSYTCLVLRKMGFGELFIDRVWRIMSNNWYSVIINGKRHGFFHSTRGLKQGDPLSPALFILGAEVLSRMLNLLHQNQMYKGFQMELRGPQINHLSFADDIIIFTDGIRQSVQLIMKTISTYEAVSDQLLNKSKSHFMVPSNTSSDIIDGIHEITGFSRKESPINYLGCPLYIGGQRIIYYSDLVDKVVKKISGWHSKILSFGGRVTLVKHVLQSIPIHTMAAISPPKTTIKYLKNITTDFFWGMDKERKKYHWASWETLSYPCSEGGIGVRLLSDICTSFQYKQWWTFRTKNSLWGQFLKAKYCQRANPVAKKWDTGQSLVWKYLLKNRPSVEPYITWKIHSGSSSFWWDNWLGNGPLADHMDNISSLNNLQGETTDEAIWTPADSGQFSISSAWEIIRKKQAKDLINTIIWHKNVPFKVSFFIWRALRSKLPTNEKLASFGIEPVNCYCCHRPGRDDIDHVLVSGNFANHIWKVHTALLGIEHSYTTLRCLLMKWKSSQHSSEVHKLLHQALPILICWNLWKNRCSAKYGGMQSSIGRVKYLIFKDTMQLLITVFPYLQWPSNWKDVISMIENCRHEIKVIPIGWDKPIMGLYKLNTDGSALTNPGKIRGGGILRDGQGNLVYAYAIPLGFGNSNKAEIQAATYGVNWCVQHGYKKIILEVDSELLSKWLNHNSPTPWQLQHNYQAHLEEVTSWKKWAEDKLFTGMATEPPGMVLRPPDQSHSTRNSNIDKPQLGASPESSANSSKLRRIEAIHVAISEEELDWARKIMSLEQSGMIRVNSTENHESTSKDLSPVQKSNDSITQIERSLKANSGEIAVISPDVRLQFRSSSDERNEAATTGESSPRLGVHLTENSNRFDGEISGDINSGNIAGVLGNDGDAEPSQKIPCEENNIPKGQITTTMEDHISEERLEPVRITGISNQGNIQDREHTPNHMMEPMQLDQEQLSIKETADVNGSRQMQGDGNAAPHHTQEAHYTITKSITRAPQEQQHGNGGKVVWKVKDKINSNENTMQQSKEYGGTQPTSTIKEVAGKSSNLSPNNYDHHFPPYNNSHSNQNVHEKGHHFVQNRAKEQPENSTQKGPNIDSSTLPPIKVSYNFDIHRSIH</sequence>
<gene>
    <name evidence="3" type="ORF">KY290_012415</name>
</gene>
<dbReference type="InterPro" id="IPR036691">
    <property type="entry name" value="Endo/exonu/phosph_ase_sf"/>
</dbReference>
<dbReference type="SUPFAM" id="SSF56672">
    <property type="entry name" value="DNA/RNA polymerases"/>
    <property type="match status" value="1"/>
</dbReference>
<evidence type="ECO:0000313" key="4">
    <source>
        <dbReference type="Proteomes" id="UP000826656"/>
    </source>
</evidence>
<feature type="compositionally biased region" description="Basic and acidic residues" evidence="1">
    <location>
        <begin position="691"/>
        <end position="711"/>
    </location>
</feature>
<accession>A0ABQ7W3G6</accession>
<feature type="compositionally biased region" description="Acidic residues" evidence="1">
    <location>
        <begin position="791"/>
        <end position="803"/>
    </location>
</feature>
<dbReference type="InterPro" id="IPR002156">
    <property type="entry name" value="RNaseH_domain"/>
</dbReference>
<feature type="region of interest" description="Disordered" evidence="1">
    <location>
        <begin position="2458"/>
        <end position="2480"/>
    </location>
</feature>
<dbReference type="CDD" id="cd06222">
    <property type="entry name" value="RNase_H_like"/>
    <property type="match status" value="1"/>
</dbReference>
<dbReference type="CDD" id="cd01650">
    <property type="entry name" value="RT_nLTR_like"/>
    <property type="match status" value="1"/>
</dbReference>
<dbReference type="InterPro" id="IPR036397">
    <property type="entry name" value="RNaseH_sf"/>
</dbReference>
<comment type="caution">
    <text evidence="3">The sequence shown here is derived from an EMBL/GenBank/DDBJ whole genome shotgun (WGS) entry which is preliminary data.</text>
</comment>
<dbReference type="InterPro" id="IPR012337">
    <property type="entry name" value="RNaseH-like_sf"/>
</dbReference>
<feature type="region of interest" description="Disordered" evidence="1">
    <location>
        <begin position="2409"/>
        <end position="2430"/>
    </location>
</feature>
<feature type="compositionally biased region" description="Acidic residues" evidence="1">
    <location>
        <begin position="1021"/>
        <end position="1052"/>
    </location>
</feature>
<feature type="compositionally biased region" description="Polar residues" evidence="1">
    <location>
        <begin position="190"/>
        <end position="200"/>
    </location>
</feature>
<feature type="compositionally biased region" description="Polar residues" evidence="1">
    <location>
        <begin position="15"/>
        <end position="39"/>
    </location>
</feature>
<feature type="compositionally biased region" description="Basic and acidic residues" evidence="1">
    <location>
        <begin position="1006"/>
        <end position="1020"/>
    </location>
</feature>
<feature type="region of interest" description="Disordered" evidence="1">
    <location>
        <begin position="2697"/>
        <end position="2721"/>
    </location>
</feature>
<dbReference type="Pfam" id="PF13456">
    <property type="entry name" value="RVT_3"/>
    <property type="match status" value="1"/>
</dbReference>
<feature type="region of interest" description="Disordered" evidence="1">
    <location>
        <begin position="2338"/>
        <end position="2375"/>
    </location>
</feature>
<feature type="region of interest" description="Disordered" evidence="1">
    <location>
        <begin position="349"/>
        <end position="376"/>
    </location>
</feature>
<feature type="compositionally biased region" description="Basic and acidic residues" evidence="1">
    <location>
        <begin position="897"/>
        <end position="907"/>
    </location>
</feature>
<dbReference type="SUPFAM" id="SSF56219">
    <property type="entry name" value="DNase I-like"/>
    <property type="match status" value="1"/>
</dbReference>
<dbReference type="InterPro" id="IPR026960">
    <property type="entry name" value="RVT-Znf"/>
</dbReference>
<dbReference type="Pfam" id="PF13966">
    <property type="entry name" value="zf-RVT"/>
    <property type="match status" value="1"/>
</dbReference>
<feature type="compositionally biased region" description="Low complexity" evidence="1">
    <location>
        <begin position="252"/>
        <end position="261"/>
    </location>
</feature>
<dbReference type="Gene3D" id="3.30.420.10">
    <property type="entry name" value="Ribonuclease H-like superfamily/Ribonuclease H"/>
    <property type="match status" value="1"/>
</dbReference>
<feature type="region of interest" description="Disordered" evidence="1">
    <location>
        <begin position="963"/>
        <end position="1052"/>
    </location>
</feature>
<dbReference type="EMBL" id="JAIVGD010000005">
    <property type="protein sequence ID" value="KAH0775278.1"/>
    <property type="molecule type" value="Genomic_DNA"/>
</dbReference>
<feature type="region of interest" description="Disordered" evidence="1">
    <location>
        <begin position="1"/>
        <end position="41"/>
    </location>
</feature>
<feature type="compositionally biased region" description="Polar residues" evidence="1">
    <location>
        <begin position="349"/>
        <end position="372"/>
    </location>
</feature>
<feature type="compositionally biased region" description="Basic residues" evidence="1">
    <location>
        <begin position="993"/>
        <end position="1005"/>
    </location>
</feature>
<feature type="compositionally biased region" description="Basic and acidic residues" evidence="1">
    <location>
        <begin position="220"/>
        <end position="238"/>
    </location>
</feature>
<organism evidence="3 4">
    <name type="scientific">Solanum tuberosum</name>
    <name type="common">Potato</name>
    <dbReference type="NCBI Taxonomy" id="4113"/>
    <lineage>
        <taxon>Eukaryota</taxon>
        <taxon>Viridiplantae</taxon>
        <taxon>Streptophyta</taxon>
        <taxon>Embryophyta</taxon>
        <taxon>Tracheophyta</taxon>
        <taxon>Spermatophyta</taxon>
        <taxon>Magnoliopsida</taxon>
        <taxon>eudicotyledons</taxon>
        <taxon>Gunneridae</taxon>
        <taxon>Pentapetalae</taxon>
        <taxon>asterids</taxon>
        <taxon>lamiids</taxon>
        <taxon>Solanales</taxon>
        <taxon>Solanaceae</taxon>
        <taxon>Solanoideae</taxon>
        <taxon>Solaneae</taxon>
        <taxon>Solanum</taxon>
    </lineage>
</organism>
<feature type="compositionally biased region" description="Polar residues" evidence="1">
    <location>
        <begin position="2706"/>
        <end position="2720"/>
    </location>
</feature>
<feature type="compositionally biased region" description="Polar residues" evidence="1">
    <location>
        <begin position="724"/>
        <end position="735"/>
    </location>
</feature>
<dbReference type="InterPro" id="IPR043502">
    <property type="entry name" value="DNA/RNA_pol_sf"/>
</dbReference>
<feature type="compositionally biased region" description="Polar residues" evidence="1">
    <location>
        <begin position="911"/>
        <end position="922"/>
    </location>
</feature>
<evidence type="ECO:0000313" key="3">
    <source>
        <dbReference type="EMBL" id="KAH0775278.1"/>
    </source>
</evidence>
<feature type="region of interest" description="Disordered" evidence="1">
    <location>
        <begin position="691"/>
        <end position="822"/>
    </location>
</feature>
<protein>
    <recommendedName>
        <fullName evidence="2">Reverse transcriptase domain-containing protein</fullName>
    </recommendedName>
</protein>
<dbReference type="InterPro" id="IPR000477">
    <property type="entry name" value="RT_dom"/>
</dbReference>
<dbReference type="SUPFAM" id="SSF53098">
    <property type="entry name" value="Ribonuclease H-like"/>
    <property type="match status" value="1"/>
</dbReference>
<dbReference type="Gene3D" id="3.60.10.10">
    <property type="entry name" value="Endonuclease/exonuclease/phosphatase"/>
    <property type="match status" value="1"/>
</dbReference>
<dbReference type="Pfam" id="PF00078">
    <property type="entry name" value="RVT_1"/>
    <property type="match status" value="1"/>
</dbReference>
<feature type="region of interest" description="Disordered" evidence="1">
    <location>
        <begin position="897"/>
        <end position="951"/>
    </location>
</feature>
<dbReference type="InterPro" id="IPR052343">
    <property type="entry name" value="Retrotransposon-Effector_Assoc"/>
</dbReference>
<evidence type="ECO:0000259" key="2">
    <source>
        <dbReference type="PROSITE" id="PS50878"/>
    </source>
</evidence>
<proteinExistence type="predicted"/>
<name>A0ABQ7W3G6_SOLTU</name>
<feature type="compositionally biased region" description="Polar residues" evidence="1">
    <location>
        <begin position="2350"/>
        <end position="2360"/>
    </location>
</feature>
<feature type="region of interest" description="Disordered" evidence="1">
    <location>
        <begin position="207"/>
        <end position="277"/>
    </location>
</feature>
<keyword evidence="4" id="KW-1185">Reference proteome</keyword>
<reference evidence="3 4" key="1">
    <citation type="journal article" date="2021" name="bioRxiv">
        <title>Chromosome-scale and haplotype-resolved genome assembly of a tetraploid potato cultivar.</title>
        <authorList>
            <person name="Sun H."/>
            <person name="Jiao W.-B."/>
            <person name="Krause K."/>
            <person name="Campoy J.A."/>
            <person name="Goel M."/>
            <person name="Folz-Donahue K."/>
            <person name="Kukat C."/>
            <person name="Huettel B."/>
            <person name="Schneeberger K."/>
        </authorList>
    </citation>
    <scope>NUCLEOTIDE SEQUENCE [LARGE SCALE GENOMIC DNA]</scope>
    <source>
        <strain evidence="3">SolTubOtavaFocal</strain>
        <tissue evidence="3">Leaves</tissue>
    </source>
</reference>